<dbReference type="EMBL" id="QUTF01012073">
    <property type="protein sequence ID" value="RHZ25559.1"/>
    <property type="molecule type" value="Genomic_DNA"/>
</dbReference>
<evidence type="ECO:0000313" key="1">
    <source>
        <dbReference type="EMBL" id="RHZ25559.1"/>
    </source>
</evidence>
<feature type="non-terminal residue" evidence="1">
    <location>
        <position position="79"/>
    </location>
</feature>
<protein>
    <submittedName>
        <fullName evidence="1">Uncharacterized protein</fullName>
    </submittedName>
</protein>
<dbReference type="Proteomes" id="UP000286510">
    <property type="component" value="Unassembled WGS sequence"/>
</dbReference>
<accession>A0A418F8A9</accession>
<evidence type="ECO:0000313" key="2">
    <source>
        <dbReference type="Proteomes" id="UP000286510"/>
    </source>
</evidence>
<proteinExistence type="predicted"/>
<sequence>MVGHFLAQIDDDRVKAVAKHLQDAVELSRSKAGDSKEFTTVLGTFKDFLANMQVDVPYVIPGGWEGKLTRNALLYIAEK</sequence>
<gene>
    <name evidence="1" type="ORF">DYB26_015035</name>
</gene>
<comment type="caution">
    <text evidence="1">The sequence shown here is derived from an EMBL/GenBank/DDBJ whole genome shotgun (WGS) entry which is preliminary data.</text>
</comment>
<name>A0A418F8A9_APHAT</name>
<organism evidence="1 2">
    <name type="scientific">Aphanomyces astaci</name>
    <name type="common">Crayfish plague agent</name>
    <dbReference type="NCBI Taxonomy" id="112090"/>
    <lineage>
        <taxon>Eukaryota</taxon>
        <taxon>Sar</taxon>
        <taxon>Stramenopiles</taxon>
        <taxon>Oomycota</taxon>
        <taxon>Saprolegniomycetes</taxon>
        <taxon>Saprolegniales</taxon>
        <taxon>Verrucalvaceae</taxon>
        <taxon>Aphanomyces</taxon>
    </lineage>
</organism>
<reference evidence="1 2" key="1">
    <citation type="submission" date="2018-08" db="EMBL/GenBank/DDBJ databases">
        <title>Aphanomyces genome sequencing and annotation.</title>
        <authorList>
            <person name="Minardi D."/>
            <person name="Oidtmann B."/>
            <person name="Van Der Giezen M."/>
            <person name="Studholme D.J."/>
        </authorList>
    </citation>
    <scope>NUCLEOTIDE SEQUENCE [LARGE SCALE GENOMIC DNA]</scope>
    <source>
        <strain evidence="1 2">FDL457</strain>
    </source>
</reference>
<dbReference type="AlphaFoldDB" id="A0A418F8A9"/>